<feature type="signal peptide" evidence="2">
    <location>
        <begin position="1"/>
        <end position="26"/>
    </location>
</feature>
<accession>A0A1N7P2L8</accession>
<evidence type="ECO:0000256" key="2">
    <source>
        <dbReference type="SAM" id="SignalP"/>
    </source>
</evidence>
<dbReference type="EMBL" id="FTOO01000011">
    <property type="protein sequence ID" value="SIT04811.1"/>
    <property type="molecule type" value="Genomic_DNA"/>
</dbReference>
<feature type="compositionally biased region" description="Polar residues" evidence="1">
    <location>
        <begin position="124"/>
        <end position="134"/>
    </location>
</feature>
<dbReference type="PROSITE" id="PS51257">
    <property type="entry name" value="PROKAR_LIPOPROTEIN"/>
    <property type="match status" value="1"/>
</dbReference>
<evidence type="ECO:0000313" key="3">
    <source>
        <dbReference type="EMBL" id="SIT04811.1"/>
    </source>
</evidence>
<proteinExistence type="predicted"/>
<protein>
    <submittedName>
        <fullName evidence="3">Uncharacterized protein</fullName>
    </submittedName>
</protein>
<sequence length="308" mass="31298">MPKAKTYGYALLSVAVALFLATGCGGGSSGGSPPPINNTTNATNETQNTSNASGNSANPGGSTNTSNSGMPQNSTGSSPGGSQPANAGSFPSIVQQAMTSLGKNGFQGADAPTYVPQPSGGGSTSFNAHNTQPSAHGPQFLVGYHVDLLTGGQTFASYEVDHFVSSSQAAESLSSFASAVHGGQLPSGGTGILLPNNHSAQMATMGNSTVVYWSENGWNFQVVNENTSVPPTPIVDKLVNALANTSLPSTDGIGRVIVDNTDPSGSDVTVTVIWSQNGNVYEVQTTNSAESPISSALQMANSMQPYWS</sequence>
<organism evidence="3 4">
    <name type="scientific">Alicyclobacillus vulcanalis</name>
    <dbReference type="NCBI Taxonomy" id="252246"/>
    <lineage>
        <taxon>Bacteria</taxon>
        <taxon>Bacillati</taxon>
        <taxon>Bacillota</taxon>
        <taxon>Bacilli</taxon>
        <taxon>Bacillales</taxon>
        <taxon>Alicyclobacillaceae</taxon>
        <taxon>Alicyclobacillus</taxon>
    </lineage>
</organism>
<gene>
    <name evidence="3" type="ORF">SAMN05421799_1116</name>
</gene>
<evidence type="ECO:0000313" key="4">
    <source>
        <dbReference type="Proteomes" id="UP000186156"/>
    </source>
</evidence>
<feature type="region of interest" description="Disordered" evidence="1">
    <location>
        <begin position="27"/>
        <end position="89"/>
    </location>
</feature>
<keyword evidence="2" id="KW-0732">Signal</keyword>
<evidence type="ECO:0000256" key="1">
    <source>
        <dbReference type="SAM" id="MobiDB-lite"/>
    </source>
</evidence>
<feature type="chain" id="PRO_5038685854" evidence="2">
    <location>
        <begin position="27"/>
        <end position="308"/>
    </location>
</feature>
<feature type="compositionally biased region" description="Low complexity" evidence="1">
    <location>
        <begin position="37"/>
        <end position="51"/>
    </location>
</feature>
<keyword evidence="4" id="KW-1185">Reference proteome</keyword>
<name>A0A1N7P2L8_9BACL</name>
<dbReference type="OrthoDB" id="2374078at2"/>
<dbReference type="RefSeq" id="WP_076348415.1">
    <property type="nucleotide sequence ID" value="NZ_FTOO01000011.1"/>
</dbReference>
<reference evidence="4" key="1">
    <citation type="submission" date="2017-01" db="EMBL/GenBank/DDBJ databases">
        <authorList>
            <person name="Varghese N."/>
            <person name="Submissions S."/>
        </authorList>
    </citation>
    <scope>NUCLEOTIDE SEQUENCE [LARGE SCALE GENOMIC DNA]</scope>
    <source>
        <strain evidence="4">DSM 16176</strain>
    </source>
</reference>
<dbReference type="Proteomes" id="UP000186156">
    <property type="component" value="Unassembled WGS sequence"/>
</dbReference>
<dbReference type="AlphaFoldDB" id="A0A1N7P2L8"/>
<feature type="region of interest" description="Disordered" evidence="1">
    <location>
        <begin position="104"/>
        <end position="134"/>
    </location>
</feature>
<feature type="compositionally biased region" description="Polar residues" evidence="1">
    <location>
        <begin position="52"/>
        <end position="86"/>
    </location>
</feature>